<evidence type="ECO:0000259" key="3">
    <source>
        <dbReference type="Pfam" id="PF14772"/>
    </source>
</evidence>
<evidence type="ECO:0000256" key="2">
    <source>
        <dbReference type="SAM" id="Coils"/>
    </source>
</evidence>
<keyword evidence="1 2" id="KW-0175">Coiled coil</keyword>
<evidence type="ECO:0000313" key="4">
    <source>
        <dbReference type="EMBL" id="KAL3817501.1"/>
    </source>
</evidence>
<proteinExistence type="predicted"/>
<dbReference type="Pfam" id="PF14772">
    <property type="entry name" value="NYD-SP28"/>
    <property type="match status" value="1"/>
</dbReference>
<organism evidence="4 5">
    <name type="scientific">Cyclostephanos tholiformis</name>
    <dbReference type="NCBI Taxonomy" id="382380"/>
    <lineage>
        <taxon>Eukaryota</taxon>
        <taxon>Sar</taxon>
        <taxon>Stramenopiles</taxon>
        <taxon>Ochrophyta</taxon>
        <taxon>Bacillariophyta</taxon>
        <taxon>Coscinodiscophyceae</taxon>
        <taxon>Thalassiosirophycidae</taxon>
        <taxon>Stephanodiscales</taxon>
        <taxon>Stephanodiscaceae</taxon>
        <taxon>Cyclostephanos</taxon>
    </lineage>
</organism>
<gene>
    <name evidence="4" type="ORF">ACHAXA_007091</name>
</gene>
<dbReference type="Proteomes" id="UP001530377">
    <property type="component" value="Unassembled WGS sequence"/>
</dbReference>
<reference evidence="4 5" key="1">
    <citation type="submission" date="2024-10" db="EMBL/GenBank/DDBJ databases">
        <title>Updated reference genomes for cyclostephanoid diatoms.</title>
        <authorList>
            <person name="Roberts W.R."/>
            <person name="Alverson A.J."/>
        </authorList>
    </citation>
    <scope>NUCLEOTIDE SEQUENCE [LARGE SCALE GENOMIC DNA]</scope>
    <source>
        <strain evidence="4 5">AJA228-03</strain>
    </source>
</reference>
<dbReference type="AlphaFoldDB" id="A0ABD3RZ90"/>
<evidence type="ECO:0000313" key="5">
    <source>
        <dbReference type="Proteomes" id="UP001530377"/>
    </source>
</evidence>
<dbReference type="PANTHER" id="PTHR21625">
    <property type="entry name" value="NYD-SP28 PROTEIN"/>
    <property type="match status" value="1"/>
</dbReference>
<protein>
    <recommendedName>
        <fullName evidence="3">Dynein regulatory complex protein 1/2 N-terminal domain-containing protein</fullName>
    </recommendedName>
</protein>
<dbReference type="InterPro" id="IPR039750">
    <property type="entry name" value="DRC1/DRC2"/>
</dbReference>
<dbReference type="EMBL" id="JALLPB020000102">
    <property type="protein sequence ID" value="KAL3817501.1"/>
    <property type="molecule type" value="Genomic_DNA"/>
</dbReference>
<dbReference type="InterPro" id="IPR039505">
    <property type="entry name" value="DRC1/2_N"/>
</dbReference>
<sequence length="466" mass="53942">MLGRESDVNDVENIAEANHTSDEQILTSFKRLGEIKAKSIKLVTEKRVTADQREVHIRSGRDENGKRNENLYREHHSRYDEGVASGWEQCSAATNLHDLFGLLAKQKNLCESALAKLDCICKELGSEMREKDDEYITALKRNRQEIEELQQCVANEHLMLKAAFERELKLIEDSIIADKNFILNAHKDELEALVLKRKEEEAASMERQRRIIDEHENGIKECESKEERNREDLREKIGNEVRRLEIDLEDTRARNKFDSDKLEYNVRVLTELSEKEGSVKKQKRRIMKVKEKLNQDLEDYHQARSKGIRQNDLLEADCERIERQSSGLKEKFERLRISDDEKYRAVQSMHKDDLQKLQADLKKSQEFIFGGVIGCCNEAEQSSASDVTWPDDDGSNETSDIDIFGLESDGKKDEFIKNGEWDQAETLMSGYRNILERRDHLQSEAASILHQNRALERELVEAGGDC</sequence>
<accession>A0ABD3RZ90</accession>
<dbReference type="PANTHER" id="PTHR21625:SF1">
    <property type="entry name" value="DYNEIN REGULATORY COMPLEX PROTEIN 1"/>
    <property type="match status" value="1"/>
</dbReference>
<name>A0ABD3RZ90_9STRA</name>
<feature type="coiled-coil region" evidence="2">
    <location>
        <begin position="183"/>
        <end position="331"/>
    </location>
</feature>
<keyword evidence="5" id="KW-1185">Reference proteome</keyword>
<evidence type="ECO:0000256" key="1">
    <source>
        <dbReference type="ARBA" id="ARBA00023054"/>
    </source>
</evidence>
<comment type="caution">
    <text evidence="4">The sequence shown here is derived from an EMBL/GenBank/DDBJ whole genome shotgun (WGS) entry which is preliminary data.</text>
</comment>
<feature type="domain" description="Dynein regulatory complex protein 1/2 N-terminal" evidence="3">
    <location>
        <begin position="48"/>
        <end position="146"/>
    </location>
</feature>